<dbReference type="Proteomes" id="UP000051681">
    <property type="component" value="Unassembled WGS sequence"/>
</dbReference>
<dbReference type="GO" id="GO:0019305">
    <property type="term" value="P:dTDP-rhamnose biosynthetic process"/>
    <property type="evidence" value="ECO:0007669"/>
    <property type="project" value="UniProtKB-UniPathway"/>
</dbReference>
<dbReference type="EMBL" id="CYSF01000011">
    <property type="protein sequence ID" value="CUH85007.1"/>
    <property type="molecule type" value="Genomic_DNA"/>
</dbReference>
<comment type="similarity">
    <text evidence="2 6">Belongs to the dTDP-4-dehydrorhamnose reductase family.</text>
</comment>
<evidence type="ECO:0000313" key="9">
    <source>
        <dbReference type="Proteomes" id="UP000051681"/>
    </source>
</evidence>
<feature type="domain" description="RmlD-like substrate binding" evidence="7">
    <location>
        <begin position="2"/>
        <end position="280"/>
    </location>
</feature>
<sequence>MILVFGKTGQVASELALLAPEARFLGRDTADLSDPAACAAQILALKPDAVINAAAYTAVDKAEEEEALATVINADAPAAMARACAERKVPFLHLSTDYVFDGSGDQPWRPDDPVAPINAYGRSKLAGEQAVAASGANYAILRTSWVFSAHGGNFVKTMLRLAATRDQLSVVADQIGSPTPARAIAAALLSIAAQMQAGTRSRGIYHFSGQPAVNWADFARAIFAKANLTTRVVDIATSAYPTPATRPLNSQLHCNDLTNDFSIQPPDWQSGLEKVIEDLTR</sequence>
<evidence type="ECO:0000256" key="3">
    <source>
        <dbReference type="ARBA" id="ARBA00012929"/>
    </source>
</evidence>
<name>A0A0P1GR86_9RHOB</name>
<comment type="cofactor">
    <cofactor evidence="6">
        <name>Mg(2+)</name>
        <dbReference type="ChEBI" id="CHEBI:18420"/>
    </cofactor>
    <text evidence="6">Binds 1 Mg(2+) ion per monomer.</text>
</comment>
<evidence type="ECO:0000313" key="8">
    <source>
        <dbReference type="EMBL" id="CUH85007.1"/>
    </source>
</evidence>
<dbReference type="OrthoDB" id="9803892at2"/>
<proteinExistence type="inferred from homology"/>
<evidence type="ECO:0000256" key="2">
    <source>
        <dbReference type="ARBA" id="ARBA00010944"/>
    </source>
</evidence>
<dbReference type="InterPro" id="IPR036291">
    <property type="entry name" value="NAD(P)-bd_dom_sf"/>
</dbReference>
<organism evidence="8 9">
    <name type="scientific">Thalassovita mediterranea</name>
    <dbReference type="NCBI Taxonomy" id="340021"/>
    <lineage>
        <taxon>Bacteria</taxon>
        <taxon>Pseudomonadati</taxon>
        <taxon>Pseudomonadota</taxon>
        <taxon>Alphaproteobacteria</taxon>
        <taxon>Rhodobacterales</taxon>
        <taxon>Roseobacteraceae</taxon>
        <taxon>Thalassovita</taxon>
    </lineage>
</organism>
<dbReference type="CDD" id="cd05254">
    <property type="entry name" value="dTDP_HR_like_SDR_e"/>
    <property type="match status" value="1"/>
</dbReference>
<dbReference type="Pfam" id="PF04321">
    <property type="entry name" value="RmlD_sub_bind"/>
    <property type="match status" value="1"/>
</dbReference>
<keyword evidence="9" id="KW-1185">Reference proteome</keyword>
<evidence type="ECO:0000256" key="6">
    <source>
        <dbReference type="RuleBase" id="RU364082"/>
    </source>
</evidence>
<comment type="catalytic activity">
    <reaction evidence="5 6">
        <text>dTDP-beta-L-rhamnose + NADP(+) = dTDP-4-dehydro-beta-L-rhamnose + NADPH + H(+)</text>
        <dbReference type="Rhea" id="RHEA:21796"/>
        <dbReference type="ChEBI" id="CHEBI:15378"/>
        <dbReference type="ChEBI" id="CHEBI:57510"/>
        <dbReference type="ChEBI" id="CHEBI:57783"/>
        <dbReference type="ChEBI" id="CHEBI:58349"/>
        <dbReference type="ChEBI" id="CHEBI:62830"/>
        <dbReference type="EC" id="1.1.1.133"/>
    </reaction>
</comment>
<protein>
    <recommendedName>
        <fullName evidence="4 6">dTDP-4-dehydrorhamnose reductase</fullName>
        <ecNumber evidence="3 6">1.1.1.133</ecNumber>
    </recommendedName>
</protein>
<dbReference type="SUPFAM" id="SSF51735">
    <property type="entry name" value="NAD(P)-binding Rossmann-fold domains"/>
    <property type="match status" value="1"/>
</dbReference>
<dbReference type="NCBIfam" id="TIGR01214">
    <property type="entry name" value="rmlD"/>
    <property type="match status" value="1"/>
</dbReference>
<dbReference type="PANTHER" id="PTHR10491:SF4">
    <property type="entry name" value="METHIONINE ADENOSYLTRANSFERASE 2 SUBUNIT BETA"/>
    <property type="match status" value="1"/>
</dbReference>
<reference evidence="8 9" key="1">
    <citation type="submission" date="2015-09" db="EMBL/GenBank/DDBJ databases">
        <authorList>
            <consortium name="Swine Surveillance"/>
        </authorList>
    </citation>
    <scope>NUCLEOTIDE SEQUENCE [LARGE SCALE GENOMIC DNA]</scope>
    <source>
        <strain evidence="8 9">CECT 8383</strain>
    </source>
</reference>
<accession>A0A0P1GR86</accession>
<dbReference type="Gene3D" id="3.40.50.720">
    <property type="entry name" value="NAD(P)-binding Rossmann-like Domain"/>
    <property type="match status" value="1"/>
</dbReference>
<dbReference type="STRING" id="340021.TM5383_02229"/>
<comment type="pathway">
    <text evidence="1 6">Carbohydrate biosynthesis; dTDP-L-rhamnose biosynthesis.</text>
</comment>
<dbReference type="GO" id="GO:0008831">
    <property type="term" value="F:dTDP-4-dehydrorhamnose reductase activity"/>
    <property type="evidence" value="ECO:0007669"/>
    <property type="project" value="UniProtKB-EC"/>
</dbReference>
<evidence type="ECO:0000259" key="7">
    <source>
        <dbReference type="Pfam" id="PF04321"/>
    </source>
</evidence>
<keyword evidence="6 8" id="KW-0560">Oxidoreductase</keyword>
<dbReference type="RefSeq" id="WP_058319095.1">
    <property type="nucleotide sequence ID" value="NZ_CYSF01000011.1"/>
</dbReference>
<dbReference type="EC" id="1.1.1.133" evidence="3 6"/>
<dbReference type="UniPathway" id="UPA00124"/>
<dbReference type="InterPro" id="IPR005913">
    <property type="entry name" value="dTDP_dehydrorham_reduct"/>
</dbReference>
<gene>
    <name evidence="8" type="primary">rfbD</name>
    <name evidence="8" type="ORF">TM5383_02229</name>
</gene>
<keyword evidence="6" id="KW-0521">NADP</keyword>
<comment type="function">
    <text evidence="6">Catalyzes the reduction of dTDP-6-deoxy-L-lyxo-4-hexulose to yield dTDP-L-rhamnose.</text>
</comment>
<dbReference type="AlphaFoldDB" id="A0A0P1GR86"/>
<evidence type="ECO:0000256" key="5">
    <source>
        <dbReference type="ARBA" id="ARBA00048200"/>
    </source>
</evidence>
<evidence type="ECO:0000256" key="4">
    <source>
        <dbReference type="ARBA" id="ARBA00017099"/>
    </source>
</evidence>
<dbReference type="Gene3D" id="3.90.25.10">
    <property type="entry name" value="UDP-galactose 4-epimerase, domain 1"/>
    <property type="match status" value="1"/>
</dbReference>
<evidence type="ECO:0000256" key="1">
    <source>
        <dbReference type="ARBA" id="ARBA00004781"/>
    </source>
</evidence>
<dbReference type="PANTHER" id="PTHR10491">
    <property type="entry name" value="DTDP-4-DEHYDRORHAMNOSE REDUCTASE"/>
    <property type="match status" value="1"/>
</dbReference>
<dbReference type="InterPro" id="IPR029903">
    <property type="entry name" value="RmlD-like-bd"/>
</dbReference>